<protein>
    <submittedName>
        <fullName evidence="2">TlpA family protein disulfide reductase</fullName>
    </submittedName>
</protein>
<dbReference type="InterPro" id="IPR000866">
    <property type="entry name" value="AhpC/TSA"/>
</dbReference>
<dbReference type="RefSeq" id="WP_269010717.1">
    <property type="nucleotide sequence ID" value="NZ_JAANOH010000005.1"/>
</dbReference>
<dbReference type="CDD" id="cd02966">
    <property type="entry name" value="TlpA_like_family"/>
    <property type="match status" value="1"/>
</dbReference>
<gene>
    <name evidence="2" type="ORF">G9H61_12420</name>
</gene>
<evidence type="ECO:0000313" key="2">
    <source>
        <dbReference type="EMBL" id="MCZ2476253.1"/>
    </source>
</evidence>
<dbReference type="InterPro" id="IPR036249">
    <property type="entry name" value="Thioredoxin-like_sf"/>
</dbReference>
<dbReference type="SUPFAM" id="SSF52833">
    <property type="entry name" value="Thioredoxin-like"/>
    <property type="match status" value="1"/>
</dbReference>
<comment type="caution">
    <text evidence="2">The sequence shown here is derived from an EMBL/GenBank/DDBJ whole genome shotgun (WGS) entry which is preliminary data.</text>
</comment>
<evidence type="ECO:0000313" key="3">
    <source>
        <dbReference type="Proteomes" id="UP001321186"/>
    </source>
</evidence>
<sequence length="411" mass="45781">MTIRYLLLAFLSFFLIGNIAAQSRSNPHMGPWRAELRSQGGGLPFNLSVAPGKKKNTFSIKVINGSESFLLGESFFRGDSLVIPFDLYDSEIVARLEGSQKMSGYWIKKRNGKFVNQLPFSANYGSKERFTALKAPSVNVSGTWNVDISVDDKHTPSVGVFKQVGNKVTGSILQTSGDYRFLQGNVSGDSLLVSYFDGSFVLLFKTKVSGKEIKGTLFSGFATKKEFKGILDPKASLPDLKKLTFLKPGYERLNFNLPTPKAEIISLDDERFKNKVVIVEIMGSWCPNCIDEARFLAPFYTKNKAKGVEVIGVSFEYSPEMSVSGPKIENFKKKIGIEYPIVFGGVPEDETIARVFPMLNKFNGYPTTFIIDKKGKVREIHTGFSGPGTGLYYTDWVQEFEKTIQNLLAEK</sequence>
<dbReference type="PANTHER" id="PTHR42852:SF13">
    <property type="entry name" value="PROTEIN DIPZ"/>
    <property type="match status" value="1"/>
</dbReference>
<keyword evidence="3" id="KW-1185">Reference proteome</keyword>
<accession>A0ABT4JIZ9</accession>
<organism evidence="2 3">
    <name type="scientific">Aquirufa ecclesiirivi</name>
    <dbReference type="NCBI Taxonomy" id="2715124"/>
    <lineage>
        <taxon>Bacteria</taxon>
        <taxon>Pseudomonadati</taxon>
        <taxon>Bacteroidota</taxon>
        <taxon>Cytophagia</taxon>
        <taxon>Cytophagales</taxon>
        <taxon>Flectobacillaceae</taxon>
        <taxon>Aquirufa</taxon>
    </lineage>
</organism>
<feature type="domain" description="Thioredoxin" evidence="1">
    <location>
        <begin position="246"/>
        <end position="402"/>
    </location>
</feature>
<evidence type="ECO:0000259" key="1">
    <source>
        <dbReference type="PROSITE" id="PS51352"/>
    </source>
</evidence>
<dbReference type="EMBL" id="JAANOH010000005">
    <property type="protein sequence ID" value="MCZ2476253.1"/>
    <property type="molecule type" value="Genomic_DNA"/>
</dbReference>
<dbReference type="PROSITE" id="PS51352">
    <property type="entry name" value="THIOREDOXIN_2"/>
    <property type="match status" value="1"/>
</dbReference>
<name>A0ABT4JIZ9_9BACT</name>
<dbReference type="Gene3D" id="3.40.30.10">
    <property type="entry name" value="Glutaredoxin"/>
    <property type="match status" value="1"/>
</dbReference>
<dbReference type="Pfam" id="PF00578">
    <property type="entry name" value="AhpC-TSA"/>
    <property type="match status" value="1"/>
</dbReference>
<dbReference type="InterPro" id="IPR013766">
    <property type="entry name" value="Thioredoxin_domain"/>
</dbReference>
<reference evidence="2 3" key="1">
    <citation type="submission" date="2020-03" db="EMBL/GenBank/DDBJ databases">
        <authorList>
            <person name="Pitt A."/>
            <person name="Hahn M.W."/>
        </authorList>
    </citation>
    <scope>NUCLEOTIDE SEQUENCE [LARGE SCALE GENOMIC DNA]</scope>
    <source>
        <strain evidence="2 3">5A-MARBSE</strain>
    </source>
</reference>
<dbReference type="InterPro" id="IPR050553">
    <property type="entry name" value="Thioredoxin_ResA/DsbE_sf"/>
</dbReference>
<dbReference type="PANTHER" id="PTHR42852">
    <property type="entry name" value="THIOL:DISULFIDE INTERCHANGE PROTEIN DSBE"/>
    <property type="match status" value="1"/>
</dbReference>
<proteinExistence type="predicted"/>
<dbReference type="Proteomes" id="UP001321186">
    <property type="component" value="Unassembled WGS sequence"/>
</dbReference>